<evidence type="ECO:0000313" key="2">
    <source>
        <dbReference type="EMBL" id="OAH09592.1"/>
    </source>
</evidence>
<dbReference type="PATRIC" id="fig|1716141.3.peg.7459"/>
<dbReference type="Proteomes" id="UP000077381">
    <property type="component" value="Unassembled WGS sequence"/>
</dbReference>
<name>A0A177HF73_9ACTN</name>
<proteinExistence type="predicted"/>
<gene>
    <name evidence="2" type="ORF">STSP_70470</name>
</gene>
<dbReference type="EMBL" id="LOHS01000194">
    <property type="protein sequence ID" value="OAH09592.1"/>
    <property type="molecule type" value="Genomic_DNA"/>
</dbReference>
<keyword evidence="3" id="KW-1185">Reference proteome</keyword>
<evidence type="ECO:0000256" key="1">
    <source>
        <dbReference type="SAM" id="SignalP"/>
    </source>
</evidence>
<dbReference type="STRING" id="1716141.STSP_70470"/>
<reference evidence="2 3" key="1">
    <citation type="submission" date="2015-12" db="EMBL/GenBank/DDBJ databases">
        <title>Genome sequence of Streptomyces sp. G25.</title>
        <authorList>
            <person name="Poehlein A."/>
            <person name="Roettig A."/>
            <person name="Hiessl S."/>
            <person name="Hauschild P."/>
            <person name="Schauer J."/>
            <person name="Madkour M.H."/>
            <person name="Al-Ansari A.M."/>
            <person name="Almakishah N.H."/>
            <person name="Steinbuechel A."/>
            <person name="Daniel R."/>
        </authorList>
    </citation>
    <scope>NUCLEOTIDE SEQUENCE [LARGE SCALE GENOMIC DNA]</scope>
    <source>
        <strain evidence="3">G25(2015)</strain>
    </source>
</reference>
<dbReference type="AlphaFoldDB" id="A0A177HF73"/>
<feature type="chain" id="PRO_5008062743" evidence="1">
    <location>
        <begin position="30"/>
        <end position="57"/>
    </location>
</feature>
<evidence type="ECO:0000313" key="3">
    <source>
        <dbReference type="Proteomes" id="UP000077381"/>
    </source>
</evidence>
<comment type="caution">
    <text evidence="2">The sequence shown here is derived from an EMBL/GenBank/DDBJ whole genome shotgun (WGS) entry which is preliminary data.</text>
</comment>
<feature type="signal peptide" evidence="1">
    <location>
        <begin position="1"/>
        <end position="29"/>
    </location>
</feature>
<accession>A0A177HF73</accession>
<sequence length="57" mass="5768">MCKKMLRSVLAVAFSAGLLFGAVSPLDLAWDSAPADVNVAIAPPDLAWDAAPVGADA</sequence>
<protein>
    <submittedName>
        <fullName evidence="2">Uncharacterized protein</fullName>
    </submittedName>
</protein>
<organism evidence="2 3">
    <name type="scientific">Streptomyces jeddahensis</name>
    <dbReference type="NCBI Taxonomy" id="1716141"/>
    <lineage>
        <taxon>Bacteria</taxon>
        <taxon>Bacillati</taxon>
        <taxon>Actinomycetota</taxon>
        <taxon>Actinomycetes</taxon>
        <taxon>Kitasatosporales</taxon>
        <taxon>Streptomycetaceae</taxon>
        <taxon>Streptomyces</taxon>
    </lineage>
</organism>
<keyword evidence="1" id="KW-0732">Signal</keyword>